<protein>
    <submittedName>
        <fullName evidence="2">SRPBCC family protein</fullName>
    </submittedName>
</protein>
<keyword evidence="3" id="KW-1185">Reference proteome</keyword>
<dbReference type="KEGG" id="alj:G8D99_02075"/>
<evidence type="ECO:0000313" key="2">
    <source>
        <dbReference type="EMBL" id="QIO07933.1"/>
    </source>
</evidence>
<dbReference type="RefSeq" id="WP_166322152.1">
    <property type="nucleotide sequence ID" value="NZ_CP049916.1"/>
</dbReference>
<dbReference type="AlphaFoldDB" id="A0A6G8S1S2"/>
<dbReference type="SUPFAM" id="SSF55961">
    <property type="entry name" value="Bet v1-like"/>
    <property type="match status" value="1"/>
</dbReference>
<feature type="signal peptide" evidence="1">
    <location>
        <begin position="1"/>
        <end position="22"/>
    </location>
</feature>
<keyword evidence="1" id="KW-0732">Signal</keyword>
<feature type="chain" id="PRO_5026018833" evidence="1">
    <location>
        <begin position="23"/>
        <end position="432"/>
    </location>
</feature>
<reference evidence="2 3" key="1">
    <citation type="submission" date="2020-03" db="EMBL/GenBank/DDBJ databases">
        <authorList>
            <person name="Zhu W."/>
        </authorList>
    </citation>
    <scope>NUCLEOTIDE SEQUENCE [LARGE SCALE GENOMIC DNA]</scope>
    <source>
        <strain evidence="2 3">185</strain>
    </source>
</reference>
<organism evidence="2 3">
    <name type="scientific">Acinetobacter lanii</name>
    <dbReference type="NCBI Taxonomy" id="2715163"/>
    <lineage>
        <taxon>Bacteria</taxon>
        <taxon>Pseudomonadati</taxon>
        <taxon>Pseudomonadota</taxon>
        <taxon>Gammaproteobacteria</taxon>
        <taxon>Moraxellales</taxon>
        <taxon>Moraxellaceae</taxon>
        <taxon>Acinetobacter</taxon>
    </lineage>
</organism>
<proteinExistence type="predicted"/>
<dbReference type="EMBL" id="CP049916">
    <property type="protein sequence ID" value="QIO07933.1"/>
    <property type="molecule type" value="Genomic_DNA"/>
</dbReference>
<sequence length="432" mass="48264">MFKRFSVSAVIALVCIHHLSHAQLIEWRDNIPSSLQPFQNNAQQLANITQDRIVIFSHPSTKTSIPTLTKNPNPTVSFSSSAIVLPVSSEVVAKTLANHEQYIGLFPTLKSAKLLEKSGNVSQMKYKVSIPTPIPVLNFHEDIIFQHQLSNHSLSSLVVDAPIPYGVGKFEWFSLGDHKTLLTLTQWGDLNQPKGFLFKKILNAIPEAKLGIPSGTNAFILESLRKKFAPNKVLTLAAGQYPTPQLSKQQLDLIAQVSKNAQQPVSFINPSATVPYQHGRESMRFVTTYQYYAKSPQQLQKWTQPNSYQSLFPRQIKSIKTSDLINNNQNADFKVSVGLGVITIPFDFKLNFKYPSNTANEFYANGGDLKFLKGQMNFDDFQQGTLLKMTSAVKIDDQAPFLLRAVRSLPYNDVLPTVGANVVFAQKIRTLK</sequence>
<accession>A0A6G8S1S2</accession>
<gene>
    <name evidence="2" type="ORF">G8D99_02075</name>
</gene>
<evidence type="ECO:0000313" key="3">
    <source>
        <dbReference type="Proteomes" id="UP000501939"/>
    </source>
</evidence>
<name>A0A6G8S1S2_9GAMM</name>
<dbReference type="Proteomes" id="UP000501939">
    <property type="component" value="Chromosome"/>
</dbReference>
<evidence type="ECO:0000256" key="1">
    <source>
        <dbReference type="SAM" id="SignalP"/>
    </source>
</evidence>